<dbReference type="RefSeq" id="WP_407050817.1">
    <property type="nucleotide sequence ID" value="NZ_CP158568.1"/>
</dbReference>
<comment type="subcellular location">
    <subcellularLocation>
        <location evidence="1 10">Cell outer membrane</location>
        <topology evidence="1 10">Multi-pass membrane protein</topology>
    </subcellularLocation>
</comment>
<keyword evidence="9 10" id="KW-0998">Cell outer membrane</keyword>
<evidence type="ECO:0000256" key="5">
    <source>
        <dbReference type="ARBA" id="ARBA00022692"/>
    </source>
</evidence>
<dbReference type="InterPro" id="IPR037066">
    <property type="entry name" value="Plug_dom_sf"/>
</dbReference>
<dbReference type="KEGG" id="mflg:ABS361_05480"/>
<dbReference type="NCBIfam" id="TIGR01783">
    <property type="entry name" value="TonB-siderophor"/>
    <property type="match status" value="1"/>
</dbReference>
<comment type="similarity">
    <text evidence="2 10 11">Belongs to the TonB-dependent receptor family.</text>
</comment>
<evidence type="ECO:0000256" key="6">
    <source>
        <dbReference type="ARBA" id="ARBA00023077"/>
    </source>
</evidence>
<dbReference type="SUPFAM" id="SSF56935">
    <property type="entry name" value="Porins"/>
    <property type="match status" value="1"/>
</dbReference>
<reference evidence="15" key="1">
    <citation type="submission" date="2024-06" db="EMBL/GenBank/DDBJ databases">
        <title>Methylostella associata gen. nov., sp. nov., a novel Ancalomicrobiaceae-affiliated facultatively methylotrophic bacteria that feed on methanotrophs of the genus Methylococcus.</title>
        <authorList>
            <person name="Saltykova V."/>
            <person name="Danilova O.V."/>
            <person name="Oshkin I.Y."/>
            <person name="Belova S.E."/>
            <person name="Pimenov N.V."/>
            <person name="Dedysh S.N."/>
        </authorList>
    </citation>
    <scope>NUCLEOTIDE SEQUENCE</scope>
    <source>
        <strain evidence="15">S20</strain>
    </source>
</reference>
<gene>
    <name evidence="15" type="ORF">ABS361_05480</name>
</gene>
<dbReference type="InterPro" id="IPR036942">
    <property type="entry name" value="Beta-barrel_TonB_sf"/>
</dbReference>
<evidence type="ECO:0000256" key="12">
    <source>
        <dbReference type="SAM" id="MobiDB-lite"/>
    </source>
</evidence>
<feature type="region of interest" description="Disordered" evidence="12">
    <location>
        <begin position="1"/>
        <end position="36"/>
    </location>
</feature>
<keyword evidence="3 10" id="KW-0813">Transport</keyword>
<keyword evidence="6 11" id="KW-0798">TonB box</keyword>
<dbReference type="InterPro" id="IPR012910">
    <property type="entry name" value="Plug_dom"/>
</dbReference>
<dbReference type="InterPro" id="IPR039426">
    <property type="entry name" value="TonB-dep_rcpt-like"/>
</dbReference>
<dbReference type="Gene3D" id="2.170.130.10">
    <property type="entry name" value="TonB-dependent receptor, plug domain"/>
    <property type="match status" value="1"/>
</dbReference>
<dbReference type="Gene3D" id="2.40.170.20">
    <property type="entry name" value="TonB-dependent receptor, beta-barrel domain"/>
    <property type="match status" value="1"/>
</dbReference>
<evidence type="ECO:0000313" key="15">
    <source>
        <dbReference type="EMBL" id="XBY45721.1"/>
    </source>
</evidence>
<evidence type="ECO:0000256" key="4">
    <source>
        <dbReference type="ARBA" id="ARBA00022452"/>
    </source>
</evidence>
<evidence type="ECO:0000256" key="9">
    <source>
        <dbReference type="ARBA" id="ARBA00023237"/>
    </source>
</evidence>
<sequence>MRGRRRAGCPRRGDGGAARDRDRGRGAGSNRLPEFAGGQVARGGALGLLGAKDTFRAPFSQTSYTSETIRNLQAATVGDALVLDPSVRLQTPPGGILDSFYIRGLPIGEGTSGEVAFDGVYGVAPGFRVFTDYVDRIEVFKGPSAMLGGMSPNGGVGGVVNVVPKRAEADLTRVGFGYATDAQFGTHFDVARRYGDNREFGIRANGSFTGGKTALAHQSDKALVGSLALDYQGERFRIWSYLYGQNERLDAPTRPFAIAKGIAVPRAPNGANNPTQPWEWSNAFDTGALVKTEVDLSDQVTAFANIGGAHGEVERFFGLPTIVNARGDTTTTPQYYDLRVDRFTAEGGLRAKFDTGFVSHAASVQVIRYRDDQYRALPAGKAYLSNIYTPATIAEQGYVVPSTVPKLSDTTLTSLAVVDTMSVLDERIALTLGVRQQRVESHNFSTTTGAVTAAYDRSAATPMAGLVVRPLDFVSFYGNYIEGLSKGDVAPTTARNAGEVFAPYRSKQVEAGVKFDLGRIGLTFGAFQITKPSGELNGGVYSVGGEQRIRGFEVETFGAITPDLRAVGGFTVLDGRITKTATLANLGKTPIGVAPFQASFGVEWDWPGLKDLTLSGTVVYTGRQYVDSANTQSLPDWTRLDLGARYATTIGDRKATWRASVVNVADTKYWAGVASFGTFAQGVPRTFRVSFDMDL</sequence>
<evidence type="ECO:0000256" key="2">
    <source>
        <dbReference type="ARBA" id="ARBA00009810"/>
    </source>
</evidence>
<keyword evidence="8 15" id="KW-0675">Receptor</keyword>
<dbReference type="GO" id="GO:0015344">
    <property type="term" value="F:siderophore uptake transmembrane transporter activity"/>
    <property type="evidence" value="ECO:0007669"/>
    <property type="project" value="TreeGrafter"/>
</dbReference>
<dbReference type="InterPro" id="IPR000531">
    <property type="entry name" value="Beta-barrel_TonB"/>
</dbReference>
<name>A0AAU7XCB1_9HYPH</name>
<dbReference type="InterPro" id="IPR010105">
    <property type="entry name" value="TonB_sidphr_rcpt"/>
</dbReference>
<keyword evidence="5 10" id="KW-0812">Transmembrane</keyword>
<evidence type="ECO:0000259" key="13">
    <source>
        <dbReference type="Pfam" id="PF00593"/>
    </source>
</evidence>
<evidence type="ECO:0000256" key="7">
    <source>
        <dbReference type="ARBA" id="ARBA00023136"/>
    </source>
</evidence>
<evidence type="ECO:0000256" key="3">
    <source>
        <dbReference type="ARBA" id="ARBA00022448"/>
    </source>
</evidence>
<evidence type="ECO:0000256" key="10">
    <source>
        <dbReference type="PROSITE-ProRule" id="PRU01360"/>
    </source>
</evidence>
<dbReference type="PANTHER" id="PTHR32552">
    <property type="entry name" value="FERRICHROME IRON RECEPTOR-RELATED"/>
    <property type="match status" value="1"/>
</dbReference>
<dbReference type="GO" id="GO:0009279">
    <property type="term" value="C:cell outer membrane"/>
    <property type="evidence" value="ECO:0007669"/>
    <property type="project" value="UniProtKB-SubCell"/>
</dbReference>
<dbReference type="PROSITE" id="PS52016">
    <property type="entry name" value="TONB_DEPENDENT_REC_3"/>
    <property type="match status" value="1"/>
</dbReference>
<dbReference type="GO" id="GO:0038023">
    <property type="term" value="F:signaling receptor activity"/>
    <property type="evidence" value="ECO:0007669"/>
    <property type="project" value="InterPro"/>
</dbReference>
<dbReference type="Pfam" id="PF00593">
    <property type="entry name" value="TonB_dep_Rec_b-barrel"/>
    <property type="match status" value="1"/>
</dbReference>
<evidence type="ECO:0000256" key="8">
    <source>
        <dbReference type="ARBA" id="ARBA00023170"/>
    </source>
</evidence>
<accession>A0AAU7XCB1</accession>
<evidence type="ECO:0000256" key="11">
    <source>
        <dbReference type="RuleBase" id="RU003357"/>
    </source>
</evidence>
<dbReference type="Pfam" id="PF07715">
    <property type="entry name" value="Plug"/>
    <property type="match status" value="1"/>
</dbReference>
<dbReference type="CDD" id="cd01347">
    <property type="entry name" value="ligand_gated_channel"/>
    <property type="match status" value="1"/>
</dbReference>
<feature type="domain" description="TonB-dependent receptor-like beta-barrel" evidence="13">
    <location>
        <begin position="251"/>
        <end position="664"/>
    </location>
</feature>
<dbReference type="PANTHER" id="PTHR32552:SF82">
    <property type="entry name" value="FCUA PROTEIN"/>
    <property type="match status" value="1"/>
</dbReference>
<evidence type="ECO:0000256" key="1">
    <source>
        <dbReference type="ARBA" id="ARBA00004571"/>
    </source>
</evidence>
<keyword evidence="7 10" id="KW-0472">Membrane</keyword>
<feature type="compositionally biased region" description="Basic and acidic residues" evidence="12">
    <location>
        <begin position="11"/>
        <end position="25"/>
    </location>
</feature>
<dbReference type="AlphaFoldDB" id="A0AAU7XCB1"/>
<proteinExistence type="inferred from homology"/>
<dbReference type="GO" id="GO:0015891">
    <property type="term" value="P:siderophore transport"/>
    <property type="evidence" value="ECO:0007669"/>
    <property type="project" value="InterPro"/>
</dbReference>
<protein>
    <submittedName>
        <fullName evidence="15">TonB-dependent siderophore receptor</fullName>
    </submittedName>
</protein>
<keyword evidence="4 10" id="KW-1134">Transmembrane beta strand</keyword>
<dbReference type="EMBL" id="CP158568">
    <property type="protein sequence ID" value="XBY45721.1"/>
    <property type="molecule type" value="Genomic_DNA"/>
</dbReference>
<evidence type="ECO:0000259" key="14">
    <source>
        <dbReference type="Pfam" id="PF07715"/>
    </source>
</evidence>
<organism evidence="15">
    <name type="scientific">Methyloraptor flagellatus</name>
    <dbReference type="NCBI Taxonomy" id="3162530"/>
    <lineage>
        <taxon>Bacteria</taxon>
        <taxon>Pseudomonadati</taxon>
        <taxon>Pseudomonadota</taxon>
        <taxon>Alphaproteobacteria</taxon>
        <taxon>Hyphomicrobiales</taxon>
        <taxon>Ancalomicrobiaceae</taxon>
        <taxon>Methyloraptor</taxon>
    </lineage>
</organism>
<feature type="domain" description="TonB-dependent receptor plug" evidence="14">
    <location>
        <begin position="56"/>
        <end position="156"/>
    </location>
</feature>